<evidence type="ECO:0000256" key="1">
    <source>
        <dbReference type="ARBA" id="ARBA00022801"/>
    </source>
</evidence>
<proteinExistence type="inferred from homology"/>
<evidence type="ECO:0000313" key="8">
    <source>
        <dbReference type="Proteomes" id="UP001314263"/>
    </source>
</evidence>
<reference evidence="7 8" key="1">
    <citation type="submission" date="2023-10" db="EMBL/GenBank/DDBJ databases">
        <authorList>
            <person name="Maclean D."/>
            <person name="Macfadyen A."/>
        </authorList>
    </citation>
    <scope>NUCLEOTIDE SEQUENCE [LARGE SCALE GENOMIC DNA]</scope>
</reference>
<dbReference type="GO" id="GO:0016787">
    <property type="term" value="F:hydrolase activity"/>
    <property type="evidence" value="ECO:0007669"/>
    <property type="project" value="UniProtKB-KW"/>
</dbReference>
<gene>
    <name evidence="7" type="ORF">CVIRNUC_009494</name>
</gene>
<evidence type="ECO:0000313" key="7">
    <source>
        <dbReference type="EMBL" id="CAK0786281.1"/>
    </source>
</evidence>
<dbReference type="PANTHER" id="PTHR21314">
    <property type="entry name" value="QUEUOSINE 5'-PHOSPHATE N-GLYCOSYLASE_HYDROLASE-RELATED"/>
    <property type="match status" value="1"/>
</dbReference>
<evidence type="ECO:0000256" key="6">
    <source>
        <dbReference type="RuleBase" id="RU365002"/>
    </source>
</evidence>
<evidence type="ECO:0000256" key="5">
    <source>
        <dbReference type="ARBA" id="ARBA00048204"/>
    </source>
</evidence>
<organism evidence="7 8">
    <name type="scientific">Coccomyxa viridis</name>
    <dbReference type="NCBI Taxonomy" id="1274662"/>
    <lineage>
        <taxon>Eukaryota</taxon>
        <taxon>Viridiplantae</taxon>
        <taxon>Chlorophyta</taxon>
        <taxon>core chlorophytes</taxon>
        <taxon>Trebouxiophyceae</taxon>
        <taxon>Trebouxiophyceae incertae sedis</taxon>
        <taxon>Coccomyxaceae</taxon>
        <taxon>Coccomyxa</taxon>
    </lineage>
</organism>
<dbReference type="InterPro" id="IPR019438">
    <property type="entry name" value="Q_salvage"/>
</dbReference>
<dbReference type="EMBL" id="CAUYUE010000014">
    <property type="protein sequence ID" value="CAK0786281.1"/>
    <property type="molecule type" value="Genomic_DNA"/>
</dbReference>
<evidence type="ECO:0000256" key="2">
    <source>
        <dbReference type="ARBA" id="ARBA00035119"/>
    </source>
</evidence>
<comment type="caution">
    <text evidence="7">The sequence shown here is derived from an EMBL/GenBank/DDBJ whole genome shotgun (WGS) entry which is preliminary data.</text>
</comment>
<evidence type="ECO:0000256" key="4">
    <source>
        <dbReference type="ARBA" id="ARBA00035393"/>
    </source>
</evidence>
<comment type="function">
    <text evidence="6">Catalyzes the hydrolysis of queuosine 5'-phosphate, releasing the nucleobase queuine (q). Is required for salvage of queuine from exogenous queuosine (Q) that is imported and then converted to queuosine 5'-phosphate intracellularly.</text>
</comment>
<dbReference type="Pfam" id="PF10343">
    <property type="entry name" value="Q_salvage"/>
    <property type="match status" value="1"/>
</dbReference>
<dbReference type="GO" id="GO:0006400">
    <property type="term" value="P:tRNA modification"/>
    <property type="evidence" value="ECO:0007669"/>
    <property type="project" value="TreeGrafter"/>
</dbReference>
<protein>
    <recommendedName>
        <fullName evidence="3 6">Queuosine 5'-phosphate N-glycosylase/hydrolase</fullName>
        <ecNumber evidence="6">3.2.2.-</ecNumber>
    </recommendedName>
    <alternativeName>
        <fullName evidence="4 6">Queuosine-nucleotide N-glycosylase/hydrolase</fullName>
    </alternativeName>
</protein>
<dbReference type="EC" id="3.2.2.-" evidence="6"/>
<keyword evidence="1 6" id="KW-0378">Hydrolase</keyword>
<accession>A0AAV1IHM3</accession>
<dbReference type="Proteomes" id="UP001314263">
    <property type="component" value="Unassembled WGS sequence"/>
</dbReference>
<dbReference type="PANTHER" id="PTHR21314:SF0">
    <property type="entry name" value="QUEUOSINE 5'-PHOSPHATE N-GLYCOSYLASE_HYDROLASE"/>
    <property type="match status" value="1"/>
</dbReference>
<comment type="catalytic activity">
    <reaction evidence="5 6">
        <text>queuosine 5'-phosphate + H2O = queuine + D-ribose 5-phosphate</text>
        <dbReference type="Rhea" id="RHEA:75387"/>
        <dbReference type="ChEBI" id="CHEBI:15377"/>
        <dbReference type="ChEBI" id="CHEBI:17433"/>
        <dbReference type="ChEBI" id="CHEBI:78346"/>
        <dbReference type="ChEBI" id="CHEBI:194371"/>
    </reaction>
    <physiologicalReaction direction="left-to-right" evidence="5 6">
        <dbReference type="Rhea" id="RHEA:75388"/>
    </physiologicalReaction>
</comment>
<evidence type="ECO:0000256" key="3">
    <source>
        <dbReference type="ARBA" id="ARBA00035306"/>
    </source>
</evidence>
<keyword evidence="8" id="KW-1185">Reference proteome</keyword>
<comment type="similarity">
    <text evidence="2 6">Belongs to the QNG1 protein family.</text>
</comment>
<dbReference type="AlphaFoldDB" id="A0AAV1IHM3"/>
<name>A0AAV1IHM3_9CHLO</name>
<sequence>MTSILAAVTAFADGISRRDLDELVSPRAFDIDLHYIDGGPKTVQYLLAVDTINFCFWPQPGLEYEHLARGFKAVLVLIWQSTEQEALQRDADVLSAERLSCMTGEQLQGLLSRPVGSVLLERYGGEAAQLIAAGGGSAVQLVDLVVDAFPGFRDCAMYRGREIWLLKRAQIFVGDVWGAFQGKGLGAFHDIGALTMFADYRVPVVLRQLDILQYSPELAHKVDCRVELPAGSEEEVEIRACTVWAVEQIMIALRERHGRAGSPVPHSVQLDWYLWEQGEHQRENAPPHHRTITHFY</sequence>